<dbReference type="Proteomes" id="UP001329430">
    <property type="component" value="Chromosome 4"/>
</dbReference>
<organism evidence="1 2">
    <name type="scientific">Pyrocoelia pectoralis</name>
    <dbReference type="NCBI Taxonomy" id="417401"/>
    <lineage>
        <taxon>Eukaryota</taxon>
        <taxon>Metazoa</taxon>
        <taxon>Ecdysozoa</taxon>
        <taxon>Arthropoda</taxon>
        <taxon>Hexapoda</taxon>
        <taxon>Insecta</taxon>
        <taxon>Pterygota</taxon>
        <taxon>Neoptera</taxon>
        <taxon>Endopterygota</taxon>
        <taxon>Coleoptera</taxon>
        <taxon>Polyphaga</taxon>
        <taxon>Elateriformia</taxon>
        <taxon>Elateroidea</taxon>
        <taxon>Lampyridae</taxon>
        <taxon>Lampyrinae</taxon>
        <taxon>Pyrocoelia</taxon>
    </lineage>
</organism>
<keyword evidence="2" id="KW-1185">Reference proteome</keyword>
<accession>A0AAN7VGQ4</accession>
<evidence type="ECO:0000313" key="1">
    <source>
        <dbReference type="EMBL" id="KAK5644836.1"/>
    </source>
</evidence>
<proteinExistence type="predicted"/>
<evidence type="ECO:0000313" key="2">
    <source>
        <dbReference type="Proteomes" id="UP001329430"/>
    </source>
</evidence>
<dbReference type="AlphaFoldDB" id="A0AAN7VGQ4"/>
<protein>
    <submittedName>
        <fullName evidence="1">Uncharacterized protein</fullName>
    </submittedName>
</protein>
<reference evidence="1 2" key="1">
    <citation type="journal article" date="2024" name="Insects">
        <title>An Improved Chromosome-Level Genome Assembly of the Firefly Pyrocoelia pectoralis.</title>
        <authorList>
            <person name="Fu X."/>
            <person name="Meyer-Rochow V.B."/>
            <person name="Ballantyne L."/>
            <person name="Zhu X."/>
        </authorList>
    </citation>
    <scope>NUCLEOTIDE SEQUENCE [LARGE SCALE GENOMIC DNA]</scope>
    <source>
        <strain evidence="1">XCY_ONT2</strain>
    </source>
</reference>
<gene>
    <name evidence="1" type="ORF">RI129_006136</name>
</gene>
<dbReference type="EMBL" id="JAVRBK010000004">
    <property type="protein sequence ID" value="KAK5644836.1"/>
    <property type="molecule type" value="Genomic_DNA"/>
</dbReference>
<name>A0AAN7VGQ4_9COLE</name>
<sequence>MLTTVENSENEELTVDYLFATYKHNEQMVDSLSLTEIHNLELAMPIFNTLASLTKSDFNLFMSNLKKKNQDTDVLLILITAVTDTLTCMVKSYTFYEGYSQGNKQTFYLLFKLLEIIKDIVVLERLEHHRLIVVIKILQKCSTRIKFEEDVYNKMLNIITQLKNKLDVEEIESIKENIDIVVPLTTQNNNVVNVKSACIKKEEVYELPTKKAPLNAFEVLMRSSKIKKNKK</sequence>
<comment type="caution">
    <text evidence="1">The sequence shown here is derived from an EMBL/GenBank/DDBJ whole genome shotgun (WGS) entry which is preliminary data.</text>
</comment>